<feature type="region of interest" description="Disordered" evidence="10">
    <location>
        <begin position="1"/>
        <end position="76"/>
    </location>
</feature>
<dbReference type="InterPro" id="IPR017871">
    <property type="entry name" value="ABC_transporter-like_CS"/>
</dbReference>
<dbReference type="PROSITE" id="PS00211">
    <property type="entry name" value="ABC_TRANSPORTER_1"/>
    <property type="match status" value="2"/>
</dbReference>
<evidence type="ECO:0000256" key="10">
    <source>
        <dbReference type="SAM" id="MobiDB-lite"/>
    </source>
</evidence>
<feature type="transmembrane region" description="Helical" evidence="11">
    <location>
        <begin position="309"/>
        <end position="327"/>
    </location>
</feature>
<dbReference type="CDD" id="cd03250">
    <property type="entry name" value="ABCC_MRP_domain1"/>
    <property type="match status" value="1"/>
</dbReference>
<dbReference type="SMART" id="SM00382">
    <property type="entry name" value="AAA"/>
    <property type="match status" value="2"/>
</dbReference>
<reference evidence="14 15" key="1">
    <citation type="submission" date="2017-10" db="EMBL/GenBank/DDBJ databases">
        <title>A novel species of cold-tolerant Malassezia isolated from bats.</title>
        <authorList>
            <person name="Lorch J.M."/>
            <person name="Palmer J.M."/>
            <person name="Vanderwolf K.J."/>
            <person name="Schmidt K.Z."/>
            <person name="Verant M.L."/>
            <person name="Weller T.J."/>
            <person name="Blehert D.S."/>
        </authorList>
    </citation>
    <scope>NUCLEOTIDE SEQUENCE [LARGE SCALE GENOMIC DNA]</scope>
    <source>
        <strain evidence="14 15">NWHC:44797-103</strain>
    </source>
</reference>
<feature type="domain" description="ABC transmembrane type-1" evidence="13">
    <location>
        <begin position="272"/>
        <end position="548"/>
    </location>
</feature>
<dbReference type="InterPro" id="IPR011527">
    <property type="entry name" value="ABC1_TM_dom"/>
</dbReference>
<dbReference type="InterPro" id="IPR050173">
    <property type="entry name" value="ABC_transporter_C-like"/>
</dbReference>
<feature type="compositionally biased region" description="Polar residues" evidence="10">
    <location>
        <begin position="11"/>
        <end position="33"/>
    </location>
</feature>
<dbReference type="PANTHER" id="PTHR24223:SF456">
    <property type="entry name" value="MULTIDRUG RESISTANCE-ASSOCIATED PROTEIN LETHAL(2)03659"/>
    <property type="match status" value="1"/>
</dbReference>
<dbReference type="EMBL" id="KZ454990">
    <property type="protein sequence ID" value="PKI84023.1"/>
    <property type="molecule type" value="Genomic_DNA"/>
</dbReference>
<dbReference type="Pfam" id="PF00664">
    <property type="entry name" value="ABC_membrane"/>
    <property type="match status" value="2"/>
</dbReference>
<dbReference type="InterPro" id="IPR036640">
    <property type="entry name" value="ABC1_TM_sf"/>
</dbReference>
<dbReference type="OrthoDB" id="6500128at2759"/>
<dbReference type="GO" id="GO:0005524">
    <property type="term" value="F:ATP binding"/>
    <property type="evidence" value="ECO:0007669"/>
    <property type="project" value="UniProtKB-KW"/>
</dbReference>
<dbReference type="GO" id="GO:0140359">
    <property type="term" value="F:ABC-type transporter activity"/>
    <property type="evidence" value="ECO:0007669"/>
    <property type="project" value="InterPro"/>
</dbReference>
<feature type="compositionally biased region" description="Acidic residues" evidence="10">
    <location>
        <begin position="920"/>
        <end position="933"/>
    </location>
</feature>
<feature type="transmembrane region" description="Helical" evidence="11">
    <location>
        <begin position="980"/>
        <end position="1003"/>
    </location>
</feature>
<feature type="transmembrane region" description="Helical" evidence="11">
    <location>
        <begin position="382"/>
        <end position="406"/>
    </location>
</feature>
<dbReference type="GO" id="GO:0016020">
    <property type="term" value="C:membrane"/>
    <property type="evidence" value="ECO:0007669"/>
    <property type="project" value="UniProtKB-SubCell"/>
</dbReference>
<evidence type="ECO:0000256" key="2">
    <source>
        <dbReference type="ARBA" id="ARBA00009726"/>
    </source>
</evidence>
<accession>A0A2N1JBV8</accession>
<feature type="domain" description="ABC transporter" evidence="12">
    <location>
        <begin position="682"/>
        <end position="908"/>
    </location>
</feature>
<feature type="domain" description="ABC transporter" evidence="12">
    <location>
        <begin position="1280"/>
        <end position="1545"/>
    </location>
</feature>
<feature type="domain" description="ABC transmembrane type-1" evidence="13">
    <location>
        <begin position="984"/>
        <end position="1269"/>
    </location>
</feature>
<keyword evidence="4 11" id="KW-0812">Transmembrane</keyword>
<feature type="transmembrane region" description="Helical" evidence="11">
    <location>
        <begin position="412"/>
        <end position="430"/>
    </location>
</feature>
<sequence length="1559" mass="175218">MSANEKVETVHSMNKGISASHSSIPTETFASLENESESQEYFAREDSNGRDHEKGDTYTMKDEEAGDSRERGGNRKFEVRTREHWYQFWRYKNPPAPPPASFDDATVTPLAQANILSDWTYEWIRPLLLLGYRRPLEASDLWKMDGPRQAETLSDRLTEAWDKRVAKADAYNVKLASGEIKPGWRQKRKWKKQAKIERNESIGGDASIQERVAAKESIWRIEPVKEIQSKKLDPDSQRRILLAHEVKSGQKKASVFMALFDIFWPNITVAYFAKLLADTAYVGSALLIEQILTGIGMTEAGINRRGHSIGYTVVMFAILVLSNFLSNRFFYESLYVGVFSRAALSTTVFRRALNMQGRDRSTGKLVNHISTDVSRIDFGAQWWLLTFTAPVEIIVCLVILLTRFGVSCLSGFALVVVVLPFQIYCLKFLFSIRKKSMEWTDRRARRTQEVLSGMRIVKLFSYEFNFVKLISSLRKSELIYVFKLNIVRAGVMASAISLPLLAGVLAVVTYYLKEGTLRPEKVFPAITLFQLLRLPLMFFPFGISVIADGANAFQRLGEVFYAKQYDTTVNTDENSPYGLELQNTSFEWDSVEEDLTLTNPKAKKQAKKEKKQRVKQASKNKRLWAILRPKTQSDEKKKKRRFSFMKKSKKESEKVLEHISVERELESELPPVAAVPEAEDPLSKDVLLETEGDAGLADFIMKDVSLKVKRGNLCAIIGPVGSGKSSLILGAIGEMRRLAGEVTWGSPKIAYCSQSAWIQNATVRENIVFGQPWDEARYWDCIDRAELSADFVLLQNGDLTEIGERGVTLSGGQKQRVNIARALYYDAEIVCLDDPLSAVDAHVGKALFSKAILPLRKSGKTVLLVTHAIQYLPQMDQIVSMDEGVIDECGTYQELMENRASFYNTMVKFGNLKEEHGDAVEADAEELAAETEDANQAASKPRRDEMSKPGAKTMELEERNTGTVDSFVYRSYLRAGQASWILPIAVVAAVCMQGSVNISSYWLVWWRDWDRDGTHGIGFSVGLYVMFGLLQLIFNFILDIFLGLLTFFASRKLHDMAMERVIYAPMTWFDTTPLGRIMNRFGKDIDVMDNQLSNLLRQCASTIMSIVGAAAMVIALTYYFTIVVVFVFGIAWLVSLFYRSSAREFKRIDAMLRSSFYSHFAESLTGLTTIRAYQESRRFLLENYKRMDDQNRAYFLTIVNQRWLGLRLDFLGSFCVLITGILVSCGVGSGTNSATSGVALSMIVTIAQTLGFLTRQLTELENEMNSAERLVYYAETLPQEKAQQITETKPPQSWPAEGNVVMENLWLKYRPNLPFVLKGVDLDVKGGQKIGIVVLLRISELTEGRICIDGVDVSTIGLEDLRRAIAILPQEPLLFSGTLRSNLDPFDVYDDSRLWDAMQRSYLSSSVQSPDAGEAVLKNADTEAQGTETKALTHLTLESIVDEEGANLSVGQRSLVSLARALVKNSKIILLDEATASVDLATDAKIQHTIRTEFSDRTLLCIAHRLSTIIGYDRIVVMDDGKVVEFDAPLALFNQPDSIFRGMCQRSGITAEEIASATL</sequence>
<gene>
    <name evidence="14" type="ORF">MVES_001934</name>
</gene>
<evidence type="ECO:0000256" key="5">
    <source>
        <dbReference type="ARBA" id="ARBA00022741"/>
    </source>
</evidence>
<evidence type="ECO:0000256" key="9">
    <source>
        <dbReference type="ARBA" id="ARBA00023180"/>
    </source>
</evidence>
<keyword evidence="15" id="KW-1185">Reference proteome</keyword>
<dbReference type="InterPro" id="IPR003439">
    <property type="entry name" value="ABC_transporter-like_ATP-bd"/>
</dbReference>
<evidence type="ECO:0000259" key="12">
    <source>
        <dbReference type="PROSITE" id="PS50893"/>
    </source>
</evidence>
<evidence type="ECO:0000313" key="14">
    <source>
        <dbReference type="EMBL" id="PKI84023.1"/>
    </source>
</evidence>
<dbReference type="PANTHER" id="PTHR24223">
    <property type="entry name" value="ATP-BINDING CASSETTE SUB-FAMILY C"/>
    <property type="match status" value="1"/>
</dbReference>
<keyword evidence="7 11" id="KW-1133">Transmembrane helix</keyword>
<keyword evidence="6" id="KW-0067">ATP-binding</keyword>
<feature type="region of interest" description="Disordered" evidence="10">
    <location>
        <begin position="920"/>
        <end position="951"/>
    </location>
</feature>
<dbReference type="CDD" id="cd03244">
    <property type="entry name" value="ABCC_MRP_domain2"/>
    <property type="match status" value="1"/>
</dbReference>
<dbReference type="SUPFAM" id="SSF52540">
    <property type="entry name" value="P-loop containing nucleoside triphosphate hydrolases"/>
    <property type="match status" value="2"/>
</dbReference>
<evidence type="ECO:0000256" key="11">
    <source>
        <dbReference type="SAM" id="Phobius"/>
    </source>
</evidence>
<evidence type="ECO:0000256" key="4">
    <source>
        <dbReference type="ARBA" id="ARBA00022692"/>
    </source>
</evidence>
<keyword evidence="5" id="KW-0547">Nucleotide-binding</keyword>
<dbReference type="SUPFAM" id="SSF90123">
    <property type="entry name" value="ABC transporter transmembrane region"/>
    <property type="match status" value="2"/>
</dbReference>
<evidence type="ECO:0000259" key="13">
    <source>
        <dbReference type="PROSITE" id="PS50929"/>
    </source>
</evidence>
<dbReference type="Proteomes" id="UP000232875">
    <property type="component" value="Unassembled WGS sequence"/>
</dbReference>
<dbReference type="CDD" id="cd18606">
    <property type="entry name" value="ABC_6TM_YOR1_D2_like"/>
    <property type="match status" value="1"/>
</dbReference>
<feature type="transmembrane region" description="Helical" evidence="11">
    <location>
        <begin position="1210"/>
        <end position="1229"/>
    </location>
</feature>
<dbReference type="Gene3D" id="3.40.50.300">
    <property type="entry name" value="P-loop containing nucleotide triphosphate hydrolases"/>
    <property type="match status" value="2"/>
</dbReference>
<comment type="similarity">
    <text evidence="2">Belongs to the ABC transporter superfamily. ABCC family. Conjugate transporter (TC 3.A.1.208) subfamily.</text>
</comment>
<feature type="transmembrane region" description="Helical" evidence="11">
    <location>
        <begin position="489"/>
        <end position="512"/>
    </location>
</feature>
<dbReference type="Gene3D" id="1.20.1560.10">
    <property type="entry name" value="ABC transporter type 1, transmembrane domain"/>
    <property type="match status" value="2"/>
</dbReference>
<feature type="transmembrane region" description="Helical" evidence="11">
    <location>
        <begin position="1120"/>
        <end position="1138"/>
    </location>
</feature>
<evidence type="ECO:0000256" key="8">
    <source>
        <dbReference type="ARBA" id="ARBA00023136"/>
    </source>
</evidence>
<dbReference type="InterPro" id="IPR003593">
    <property type="entry name" value="AAA+_ATPase"/>
</dbReference>
<feature type="compositionally biased region" description="Basic and acidic residues" evidence="10">
    <location>
        <begin position="42"/>
        <end position="76"/>
    </location>
</feature>
<dbReference type="FunFam" id="3.40.50.300:FF:000630">
    <property type="entry name" value="ATP-binding cassette (ABC) transporter, putative"/>
    <property type="match status" value="1"/>
</dbReference>
<dbReference type="GO" id="GO:0016887">
    <property type="term" value="F:ATP hydrolysis activity"/>
    <property type="evidence" value="ECO:0007669"/>
    <property type="project" value="InterPro"/>
</dbReference>
<dbReference type="CDD" id="cd18597">
    <property type="entry name" value="ABC_6TM_YOR1_D1_like"/>
    <property type="match status" value="1"/>
</dbReference>
<feature type="transmembrane region" description="Helical" evidence="11">
    <location>
        <begin position="1023"/>
        <end position="1048"/>
    </location>
</feature>
<organism evidence="14 15">
    <name type="scientific">Malassezia vespertilionis</name>
    <dbReference type="NCBI Taxonomy" id="2020962"/>
    <lineage>
        <taxon>Eukaryota</taxon>
        <taxon>Fungi</taxon>
        <taxon>Dikarya</taxon>
        <taxon>Basidiomycota</taxon>
        <taxon>Ustilaginomycotina</taxon>
        <taxon>Malasseziomycetes</taxon>
        <taxon>Malasseziales</taxon>
        <taxon>Malasseziaceae</taxon>
        <taxon>Malassezia</taxon>
    </lineage>
</organism>
<evidence type="ECO:0000256" key="3">
    <source>
        <dbReference type="ARBA" id="ARBA00022448"/>
    </source>
</evidence>
<evidence type="ECO:0000256" key="7">
    <source>
        <dbReference type="ARBA" id="ARBA00022989"/>
    </source>
</evidence>
<keyword evidence="8 11" id="KW-0472">Membrane</keyword>
<feature type="transmembrane region" description="Helical" evidence="11">
    <location>
        <begin position="532"/>
        <end position="553"/>
    </location>
</feature>
<evidence type="ECO:0000256" key="6">
    <source>
        <dbReference type="ARBA" id="ARBA00022840"/>
    </source>
</evidence>
<proteinExistence type="inferred from homology"/>
<dbReference type="FunFam" id="3.40.50.300:FF:000997">
    <property type="entry name" value="Multidrug resistance-associated protein 1"/>
    <property type="match status" value="1"/>
</dbReference>
<comment type="subcellular location">
    <subcellularLocation>
        <location evidence="1">Membrane</location>
        <topology evidence="1">Multi-pass membrane protein</topology>
    </subcellularLocation>
</comment>
<dbReference type="PROSITE" id="PS50929">
    <property type="entry name" value="ABC_TM1F"/>
    <property type="match status" value="2"/>
</dbReference>
<dbReference type="Pfam" id="PF00005">
    <property type="entry name" value="ABC_tran"/>
    <property type="match status" value="2"/>
</dbReference>
<keyword evidence="9" id="KW-0325">Glycoprotein</keyword>
<evidence type="ECO:0000313" key="15">
    <source>
        <dbReference type="Proteomes" id="UP000232875"/>
    </source>
</evidence>
<protein>
    <submittedName>
        <fullName evidence="14">Uncharacterized protein</fullName>
    </submittedName>
</protein>
<dbReference type="FunFam" id="1.20.1560.10:FF:000010">
    <property type="entry name" value="Multidrug resistance-associated ABC transporter"/>
    <property type="match status" value="1"/>
</dbReference>
<dbReference type="STRING" id="2020962.A0A2N1JBV8"/>
<dbReference type="PROSITE" id="PS50893">
    <property type="entry name" value="ABC_TRANSPORTER_2"/>
    <property type="match status" value="2"/>
</dbReference>
<name>A0A2N1JBV8_9BASI</name>
<keyword evidence="3" id="KW-0813">Transport</keyword>
<evidence type="ECO:0000256" key="1">
    <source>
        <dbReference type="ARBA" id="ARBA00004141"/>
    </source>
</evidence>
<dbReference type="InterPro" id="IPR027417">
    <property type="entry name" value="P-loop_NTPase"/>
</dbReference>